<evidence type="ECO:0000256" key="4">
    <source>
        <dbReference type="ARBA" id="ARBA00022989"/>
    </source>
</evidence>
<keyword evidence="2 8" id="KW-0808">Transferase</keyword>
<dbReference type="Pfam" id="PF03567">
    <property type="entry name" value="Sulfotransfer_2"/>
    <property type="match status" value="1"/>
</dbReference>
<protein>
    <submittedName>
        <fullName evidence="8">Sulfotransferase family protein</fullName>
    </submittedName>
</protein>
<keyword evidence="9" id="KW-1185">Reference proteome</keyword>
<keyword evidence="4" id="KW-1133">Transmembrane helix</keyword>
<dbReference type="GO" id="GO:0016020">
    <property type="term" value="C:membrane"/>
    <property type="evidence" value="ECO:0007669"/>
    <property type="project" value="InterPro"/>
</dbReference>
<dbReference type="PANTHER" id="PTHR12137">
    <property type="entry name" value="CARBOHYDRATE SULFOTRANSFERASE"/>
    <property type="match status" value="1"/>
</dbReference>
<reference evidence="8 9" key="1">
    <citation type="submission" date="2020-02" db="EMBL/GenBank/DDBJ databases">
        <authorList>
            <person name="Chen W.-M."/>
        </authorList>
    </citation>
    <scope>NUCLEOTIDE SEQUENCE [LARGE SCALE GENOMIC DNA]</scope>
    <source>
        <strain evidence="8 9">KMS-5</strain>
    </source>
</reference>
<evidence type="ECO:0000256" key="1">
    <source>
        <dbReference type="ARBA" id="ARBA00004323"/>
    </source>
</evidence>
<evidence type="ECO:0000256" key="2">
    <source>
        <dbReference type="ARBA" id="ARBA00022679"/>
    </source>
</evidence>
<keyword evidence="7" id="KW-0325">Glycoprotein</keyword>
<keyword evidence="5" id="KW-0333">Golgi apparatus</keyword>
<gene>
    <name evidence="8" type="ORF">G4Z14_02435</name>
</gene>
<evidence type="ECO:0000256" key="5">
    <source>
        <dbReference type="ARBA" id="ARBA00023034"/>
    </source>
</evidence>
<name>A0A6M0QNV4_9RHOB</name>
<organism evidence="8 9">
    <name type="scientific">Tabrizicola oligotrophica</name>
    <dbReference type="NCBI Taxonomy" id="2710650"/>
    <lineage>
        <taxon>Bacteria</taxon>
        <taxon>Pseudomonadati</taxon>
        <taxon>Pseudomonadota</taxon>
        <taxon>Alphaproteobacteria</taxon>
        <taxon>Rhodobacterales</taxon>
        <taxon>Paracoccaceae</taxon>
        <taxon>Tabrizicola</taxon>
    </lineage>
</organism>
<dbReference type="GO" id="GO:0016051">
    <property type="term" value="P:carbohydrate biosynthetic process"/>
    <property type="evidence" value="ECO:0007669"/>
    <property type="project" value="InterPro"/>
</dbReference>
<keyword evidence="3" id="KW-0812">Transmembrane</keyword>
<keyword evidence="6" id="KW-0472">Membrane</keyword>
<dbReference type="GO" id="GO:0008146">
    <property type="term" value="F:sulfotransferase activity"/>
    <property type="evidence" value="ECO:0007669"/>
    <property type="project" value="InterPro"/>
</dbReference>
<dbReference type="Proteomes" id="UP000477782">
    <property type="component" value="Unassembled WGS sequence"/>
</dbReference>
<dbReference type="EMBL" id="JAAIVJ010000001">
    <property type="protein sequence ID" value="NEY89140.1"/>
    <property type="molecule type" value="Genomic_DNA"/>
</dbReference>
<dbReference type="InterPro" id="IPR005331">
    <property type="entry name" value="Sulfotransferase"/>
</dbReference>
<sequence>MSDPRVFLAPDEHNAPLTRLLAPLFPRYRVLRALAGEPAHLRAPYRNLILSHDKRLLFLRNQKCACTQTTQFLYAYGNGGQTYAGNVHRANKGLYPARYHWETIKPVLESHSAFLFTFVRDPVARAVSAFRNFFLDQDNIARHKHLGPMQAHGFSAENSPERNFDVFLDYVAHTLAVDPVRCDTHWRLQVDNIALADLSFDLIGRVESFEADIARVFAAIGRPDFPPESLLKQRHNRSRPSDFAATPAQKARIATIFASDYEAFGY</sequence>
<dbReference type="AlphaFoldDB" id="A0A6M0QNV4"/>
<dbReference type="InterPro" id="IPR018011">
    <property type="entry name" value="Carb_sulfotrans_8-10"/>
</dbReference>
<dbReference type="Gene3D" id="3.40.50.300">
    <property type="entry name" value="P-loop containing nucleotide triphosphate hydrolases"/>
    <property type="match status" value="1"/>
</dbReference>
<evidence type="ECO:0000256" key="6">
    <source>
        <dbReference type="ARBA" id="ARBA00023136"/>
    </source>
</evidence>
<proteinExistence type="predicted"/>
<evidence type="ECO:0000256" key="7">
    <source>
        <dbReference type="ARBA" id="ARBA00023180"/>
    </source>
</evidence>
<evidence type="ECO:0000313" key="9">
    <source>
        <dbReference type="Proteomes" id="UP000477782"/>
    </source>
</evidence>
<comment type="caution">
    <text evidence="8">The sequence shown here is derived from an EMBL/GenBank/DDBJ whole genome shotgun (WGS) entry which is preliminary data.</text>
</comment>
<accession>A0A6M0QNV4</accession>
<dbReference type="PANTHER" id="PTHR12137:SF54">
    <property type="entry name" value="CARBOHYDRATE SULFOTRANSFERASE"/>
    <property type="match status" value="1"/>
</dbReference>
<evidence type="ECO:0000256" key="3">
    <source>
        <dbReference type="ARBA" id="ARBA00022692"/>
    </source>
</evidence>
<dbReference type="RefSeq" id="WP_164623148.1">
    <property type="nucleotide sequence ID" value="NZ_JAAIVJ010000001.1"/>
</dbReference>
<dbReference type="InterPro" id="IPR027417">
    <property type="entry name" value="P-loop_NTPase"/>
</dbReference>
<comment type="subcellular location">
    <subcellularLocation>
        <location evidence="1">Golgi apparatus membrane</location>
        <topology evidence="1">Single-pass type II membrane protein</topology>
    </subcellularLocation>
</comment>
<dbReference type="SUPFAM" id="SSF52540">
    <property type="entry name" value="P-loop containing nucleoside triphosphate hydrolases"/>
    <property type="match status" value="1"/>
</dbReference>
<evidence type="ECO:0000313" key="8">
    <source>
        <dbReference type="EMBL" id="NEY89140.1"/>
    </source>
</evidence>